<dbReference type="Pfam" id="PF01476">
    <property type="entry name" value="LysM"/>
    <property type="match status" value="1"/>
</dbReference>
<gene>
    <name evidence="2" type="ORF">BKP66_11820</name>
</gene>
<sequence length="185" mass="20764">MAKLGKVNLVNEKESDGADVEVTSYPVEKGVPITDHVQRKPETTSVSGYLLGKTANSDYEYLKKQAYAGNLLTYTGRKVAKDVIITKIDRDTGEFSNGFAITISLQEIRIAKSPWVKKKVKTAGKKKKANKKKTTKKSSKVYHKVKKGDTYWGCARKYGTTVSALRRLNPWPDRRIPIGVKMRIK</sequence>
<dbReference type="InterPro" id="IPR036779">
    <property type="entry name" value="LysM_dom_sf"/>
</dbReference>
<dbReference type="InterPro" id="IPR018392">
    <property type="entry name" value="LysM"/>
</dbReference>
<evidence type="ECO:0000313" key="3">
    <source>
        <dbReference type="Proteomes" id="UP000180036"/>
    </source>
</evidence>
<evidence type="ECO:0000313" key="2">
    <source>
        <dbReference type="EMBL" id="OIK20315.1"/>
    </source>
</evidence>
<dbReference type="CDD" id="cd00118">
    <property type="entry name" value="LysM"/>
    <property type="match status" value="1"/>
</dbReference>
<dbReference type="RefSeq" id="WP_071347911.1">
    <property type="nucleotide sequence ID" value="NZ_CP060384.1"/>
</dbReference>
<dbReference type="EMBL" id="MOEA01000003">
    <property type="protein sequence ID" value="OIK20315.1"/>
    <property type="molecule type" value="Genomic_DNA"/>
</dbReference>
<dbReference type="Gene3D" id="3.10.350.10">
    <property type="entry name" value="LysM domain"/>
    <property type="match status" value="1"/>
</dbReference>
<protein>
    <recommendedName>
        <fullName evidence="1">LysM domain-containing protein</fullName>
    </recommendedName>
</protein>
<proteinExistence type="predicted"/>
<dbReference type="Proteomes" id="UP000180036">
    <property type="component" value="Unassembled WGS sequence"/>
</dbReference>
<name>A0AAP7N587_BACAM</name>
<organism evidence="2 3">
    <name type="scientific">Bacillus amyloliquefaciens</name>
    <name type="common">Bacillus velezensis</name>
    <dbReference type="NCBI Taxonomy" id="1390"/>
    <lineage>
        <taxon>Bacteria</taxon>
        <taxon>Bacillati</taxon>
        <taxon>Bacillota</taxon>
        <taxon>Bacilli</taxon>
        <taxon>Bacillales</taxon>
        <taxon>Bacillaceae</taxon>
        <taxon>Bacillus</taxon>
        <taxon>Bacillus amyloliquefaciens group</taxon>
    </lineage>
</organism>
<dbReference type="SUPFAM" id="SSF54106">
    <property type="entry name" value="LysM domain"/>
    <property type="match status" value="1"/>
</dbReference>
<reference evidence="2 3" key="1">
    <citation type="submission" date="2016-10" db="EMBL/GenBank/DDBJ databases">
        <authorList>
            <person name="Marach S."/>
            <person name="Prathuangwong S."/>
            <person name="Takikawa Y."/>
            <person name="Dohra H."/>
        </authorList>
    </citation>
    <scope>NUCLEOTIDE SEQUENCE [LARGE SCALE GENOMIC DNA]</scope>
    <source>
        <strain evidence="2 3">K2</strain>
    </source>
</reference>
<comment type="caution">
    <text evidence="2">The sequence shown here is derived from an EMBL/GenBank/DDBJ whole genome shotgun (WGS) entry which is preliminary data.</text>
</comment>
<feature type="domain" description="LysM" evidence="1">
    <location>
        <begin position="141"/>
        <end position="185"/>
    </location>
</feature>
<dbReference type="Pfam" id="PF21821">
    <property type="entry name" value="Dit_like"/>
    <property type="match status" value="1"/>
</dbReference>
<dbReference type="PROSITE" id="PS51782">
    <property type="entry name" value="LYSM"/>
    <property type="match status" value="1"/>
</dbReference>
<evidence type="ECO:0000259" key="1">
    <source>
        <dbReference type="PROSITE" id="PS51782"/>
    </source>
</evidence>
<dbReference type="InterPro" id="IPR048494">
    <property type="entry name" value="Dit-like_N"/>
</dbReference>
<dbReference type="AlphaFoldDB" id="A0AAP7N587"/>
<accession>A0AAP7N587</accession>
<dbReference type="SMART" id="SM00257">
    <property type="entry name" value="LysM"/>
    <property type="match status" value="1"/>
</dbReference>